<evidence type="ECO:0000256" key="1">
    <source>
        <dbReference type="ARBA" id="ARBA00009085"/>
    </source>
</evidence>
<dbReference type="Gene3D" id="3.90.70.10">
    <property type="entry name" value="Cysteine proteinases"/>
    <property type="match status" value="1"/>
</dbReference>
<dbReference type="InterPro" id="IPR018200">
    <property type="entry name" value="USP_CS"/>
</dbReference>
<accession>A0AAN9K7Z3</accession>
<feature type="domain" description="USP" evidence="2">
    <location>
        <begin position="1"/>
        <end position="251"/>
    </location>
</feature>
<comment type="caution">
    <text evidence="3">The sequence shown here is derived from an EMBL/GenBank/DDBJ whole genome shotgun (WGS) entry which is preliminary data.</text>
</comment>
<dbReference type="SUPFAM" id="SSF54001">
    <property type="entry name" value="Cysteine proteinases"/>
    <property type="match status" value="1"/>
</dbReference>
<dbReference type="GO" id="GO:0004843">
    <property type="term" value="F:cysteine-type deubiquitinase activity"/>
    <property type="evidence" value="ECO:0007669"/>
    <property type="project" value="InterPro"/>
</dbReference>
<dbReference type="PANTHER" id="PTHR24006:SF747">
    <property type="entry name" value="UBIQUITIN CARBOXYL-TERMINAL HYDROLASE 20"/>
    <property type="match status" value="1"/>
</dbReference>
<dbReference type="PANTHER" id="PTHR24006">
    <property type="entry name" value="UBIQUITIN CARBOXYL-TERMINAL HYDROLASE"/>
    <property type="match status" value="1"/>
</dbReference>
<dbReference type="EMBL" id="JAYKXN010000002">
    <property type="protein sequence ID" value="KAK7311621.1"/>
    <property type="molecule type" value="Genomic_DNA"/>
</dbReference>
<evidence type="ECO:0000313" key="3">
    <source>
        <dbReference type="EMBL" id="KAK7311621.1"/>
    </source>
</evidence>
<dbReference type="Proteomes" id="UP001359559">
    <property type="component" value="Unassembled WGS sequence"/>
</dbReference>
<dbReference type="GO" id="GO:0005634">
    <property type="term" value="C:nucleus"/>
    <property type="evidence" value="ECO:0007669"/>
    <property type="project" value="TreeGrafter"/>
</dbReference>
<proteinExistence type="inferred from homology"/>
<dbReference type="AlphaFoldDB" id="A0AAN9K7Z3"/>
<protein>
    <recommendedName>
        <fullName evidence="2">USP domain-containing protein</fullName>
    </recommendedName>
</protein>
<name>A0AAN9K7Z3_CLITE</name>
<dbReference type="PROSITE" id="PS50235">
    <property type="entry name" value="USP_3"/>
    <property type="match status" value="1"/>
</dbReference>
<evidence type="ECO:0000313" key="4">
    <source>
        <dbReference type="Proteomes" id="UP001359559"/>
    </source>
</evidence>
<keyword evidence="4" id="KW-1185">Reference proteome</keyword>
<reference evidence="3 4" key="1">
    <citation type="submission" date="2024-01" db="EMBL/GenBank/DDBJ databases">
        <title>The genomes of 5 underutilized Papilionoideae crops provide insights into root nodulation and disease resistance.</title>
        <authorList>
            <person name="Yuan L."/>
        </authorList>
    </citation>
    <scope>NUCLEOTIDE SEQUENCE [LARGE SCALE GENOMIC DNA]</scope>
    <source>
        <strain evidence="3">LY-2023</strain>
        <tissue evidence="3">Leaf</tissue>
    </source>
</reference>
<dbReference type="InterPro" id="IPR001394">
    <property type="entry name" value="Peptidase_C19_UCH"/>
</dbReference>
<organism evidence="3 4">
    <name type="scientific">Clitoria ternatea</name>
    <name type="common">Butterfly pea</name>
    <dbReference type="NCBI Taxonomy" id="43366"/>
    <lineage>
        <taxon>Eukaryota</taxon>
        <taxon>Viridiplantae</taxon>
        <taxon>Streptophyta</taxon>
        <taxon>Embryophyta</taxon>
        <taxon>Tracheophyta</taxon>
        <taxon>Spermatophyta</taxon>
        <taxon>Magnoliopsida</taxon>
        <taxon>eudicotyledons</taxon>
        <taxon>Gunneridae</taxon>
        <taxon>Pentapetalae</taxon>
        <taxon>rosids</taxon>
        <taxon>fabids</taxon>
        <taxon>Fabales</taxon>
        <taxon>Fabaceae</taxon>
        <taxon>Papilionoideae</taxon>
        <taxon>50 kb inversion clade</taxon>
        <taxon>NPAAA clade</taxon>
        <taxon>indigoferoid/millettioid clade</taxon>
        <taxon>Phaseoleae</taxon>
        <taxon>Clitoria</taxon>
    </lineage>
</organism>
<dbReference type="PROSITE" id="PS00973">
    <property type="entry name" value="USP_2"/>
    <property type="match status" value="1"/>
</dbReference>
<sequence length="251" mass="28557">MGVGLILASLKRKLEIRDTSSCRAEIERLEEEIHNRSDEQPKSEIVALIGLCALDKLERCFLDLKKSSINFEDDNLVEKVFGGRLISKLQCCSCGSTSDTYEPLIDLSLEIDTVDSLPFALQSFTKVETIDAMFRCDNCKEELSMEKQLMLDQPPSVAAFHLKRFKTDGIFVQKIDKHVDFPLELDLQPYTVPNQDIVTLKYDLYAVVVHIGFSSTSGHYYCFIRSAPNTWHKLDDSKVAFIFPRCAFIVK</sequence>
<dbReference type="InterPro" id="IPR038765">
    <property type="entry name" value="Papain-like_cys_pep_sf"/>
</dbReference>
<dbReference type="GO" id="GO:0016579">
    <property type="term" value="P:protein deubiquitination"/>
    <property type="evidence" value="ECO:0007669"/>
    <property type="project" value="InterPro"/>
</dbReference>
<comment type="similarity">
    <text evidence="1">Belongs to the peptidase C19 family.</text>
</comment>
<evidence type="ECO:0000259" key="2">
    <source>
        <dbReference type="PROSITE" id="PS50235"/>
    </source>
</evidence>
<gene>
    <name evidence="3" type="ORF">RJT34_09878</name>
</gene>
<dbReference type="InterPro" id="IPR050164">
    <property type="entry name" value="Peptidase_C19"/>
</dbReference>
<dbReference type="GO" id="GO:0005829">
    <property type="term" value="C:cytosol"/>
    <property type="evidence" value="ECO:0007669"/>
    <property type="project" value="TreeGrafter"/>
</dbReference>
<dbReference type="InterPro" id="IPR028889">
    <property type="entry name" value="USP"/>
</dbReference>
<dbReference type="Pfam" id="PF00443">
    <property type="entry name" value="UCH"/>
    <property type="match status" value="1"/>
</dbReference>